<dbReference type="FunFam" id="4.10.740.10:FF:000001">
    <property type="entry name" value="vitamin K-dependent protein S"/>
    <property type="match status" value="1"/>
</dbReference>
<evidence type="ECO:0000256" key="4">
    <source>
        <dbReference type="ARBA" id="ARBA00012069"/>
    </source>
</evidence>
<dbReference type="InterPro" id="IPR012224">
    <property type="entry name" value="Pept_S1A_FX"/>
</dbReference>
<comment type="subcellular location">
    <subcellularLocation>
        <location evidence="2">Secreted</location>
    </subcellularLocation>
</comment>
<evidence type="ECO:0000256" key="20">
    <source>
        <dbReference type="PIRSR" id="PIRSR001143-1"/>
    </source>
</evidence>
<dbReference type="Ensembl" id="ENSVKKT00000014745.1">
    <property type="protein sequence ID" value="ENSVKKP00000014395.1"/>
    <property type="gene ID" value="ENSVKKG00000009911.1"/>
</dbReference>
<evidence type="ECO:0000256" key="2">
    <source>
        <dbReference type="ARBA" id="ARBA00004613"/>
    </source>
</evidence>
<comment type="catalytic activity">
    <reaction evidence="1">
        <text>Selective cleavage of Arg-|-Ile bond in factor X to form factor Xa.</text>
        <dbReference type="EC" id="3.4.21.21"/>
    </reaction>
</comment>
<dbReference type="GO" id="GO:0006508">
    <property type="term" value="P:proteolysis"/>
    <property type="evidence" value="ECO:0007669"/>
    <property type="project" value="UniProtKB-KW"/>
</dbReference>
<dbReference type="InterPro" id="IPR035972">
    <property type="entry name" value="GLA-like_dom_SF"/>
</dbReference>
<dbReference type="InterPro" id="IPR001254">
    <property type="entry name" value="Trypsin_dom"/>
</dbReference>
<evidence type="ECO:0000256" key="18">
    <source>
        <dbReference type="ARBA" id="ARBA00030307"/>
    </source>
</evidence>
<dbReference type="Pfam" id="PF00594">
    <property type="entry name" value="Gla"/>
    <property type="match status" value="1"/>
</dbReference>
<dbReference type="SMART" id="SM00181">
    <property type="entry name" value="EGF"/>
    <property type="match status" value="2"/>
</dbReference>
<sequence>MLKYLYTLRTQHFGFIMVSCNYTLLFFCLLLLYPLSLAAVFLEHKEASSVLQRNKRSNSFLEELKAPSLERECLEEKCSFEEAREIFRDDKRTMDFWTTYTDPNQCDSNPCKNGGTCIDQYQTYICMCPMEYEGKNCETGPETTLKCDYENGNCEQYCVDTSIARRCFCAEGYRLGDNNVSCIPKVDYPCGKIPILAKKASALEGRIVGGYACPPGECPWQAIIIDGEQEKCGGVLLAESWVVTAAHCLDENRKGALRIKLGVHRVNRVEGREQESRVDKMIIHENYSAKKVDNDIALLHLVTPMNFTDYVVPICLPEQEFAKHVLNYVKYSTVSGWGRLIEGGATSATLMRVRVPKIHSKECVQHTNFTISGNMFCAGYLNGSKDSCEGDSGGPHATEYKNTWFLTGIVSWGRGCAAVGTYGVYTRVYKYIDWLNNRMDT</sequence>
<dbReference type="GO" id="GO:0004252">
    <property type="term" value="F:serine-type endopeptidase activity"/>
    <property type="evidence" value="ECO:0007669"/>
    <property type="project" value="UniProtKB-EC"/>
</dbReference>
<keyword evidence="9 22" id="KW-0645">Protease</keyword>
<evidence type="ECO:0000259" key="23">
    <source>
        <dbReference type="PROSITE" id="PS50026"/>
    </source>
</evidence>
<keyword evidence="10" id="KW-0165">Cleavage on pair of basic residues</keyword>
<keyword evidence="14" id="KW-0106">Calcium</keyword>
<proteinExistence type="inferred from homology"/>
<dbReference type="InterPro" id="IPR018097">
    <property type="entry name" value="EGF_Ca-bd_CS"/>
</dbReference>
<dbReference type="PROSITE" id="PS00134">
    <property type="entry name" value="TRYPSIN_HIS"/>
    <property type="match status" value="1"/>
</dbReference>
<name>A0A8D2KZ90_VARKO</name>
<dbReference type="PANTHER" id="PTHR24278">
    <property type="entry name" value="COAGULATION FACTOR"/>
    <property type="match status" value="1"/>
</dbReference>
<evidence type="ECO:0000256" key="17">
    <source>
        <dbReference type="ARBA" id="ARBA00023180"/>
    </source>
</evidence>
<evidence type="ECO:0000256" key="16">
    <source>
        <dbReference type="ARBA" id="ARBA00023157"/>
    </source>
</evidence>
<evidence type="ECO:0000256" key="1">
    <source>
        <dbReference type="ARBA" id="ARBA00001355"/>
    </source>
</evidence>
<dbReference type="PROSITE" id="PS01187">
    <property type="entry name" value="EGF_CA"/>
    <property type="match status" value="1"/>
</dbReference>
<evidence type="ECO:0000256" key="5">
    <source>
        <dbReference type="ARBA" id="ARBA00015530"/>
    </source>
</evidence>
<keyword evidence="27" id="KW-1185">Reference proteome</keyword>
<dbReference type="GO" id="GO:0007596">
    <property type="term" value="P:blood coagulation"/>
    <property type="evidence" value="ECO:0007669"/>
    <property type="project" value="InterPro"/>
</dbReference>
<evidence type="ECO:0000256" key="22">
    <source>
        <dbReference type="RuleBase" id="RU363034"/>
    </source>
</evidence>
<dbReference type="KEGG" id="vko:123022733"/>
<dbReference type="Pfam" id="PF14670">
    <property type="entry name" value="FXa_inhibition"/>
    <property type="match status" value="1"/>
</dbReference>
<dbReference type="PROSITE" id="PS00010">
    <property type="entry name" value="ASX_HYDROXYL"/>
    <property type="match status" value="1"/>
</dbReference>
<dbReference type="InterPro" id="IPR043504">
    <property type="entry name" value="Peptidase_S1_PA_chymotrypsin"/>
</dbReference>
<keyword evidence="8 21" id="KW-0245">EGF-like domain</keyword>
<evidence type="ECO:0000256" key="9">
    <source>
        <dbReference type="ARBA" id="ARBA00022670"/>
    </source>
</evidence>
<dbReference type="PROSITE" id="PS50998">
    <property type="entry name" value="GLA_2"/>
    <property type="match status" value="1"/>
</dbReference>
<feature type="active site" description="Charge relay system" evidence="20">
    <location>
        <position position="392"/>
    </location>
</feature>
<evidence type="ECO:0000259" key="25">
    <source>
        <dbReference type="PROSITE" id="PS50998"/>
    </source>
</evidence>
<dbReference type="GO" id="GO:0005615">
    <property type="term" value="C:extracellular space"/>
    <property type="evidence" value="ECO:0007669"/>
    <property type="project" value="TreeGrafter"/>
</dbReference>
<evidence type="ECO:0000256" key="8">
    <source>
        <dbReference type="ARBA" id="ARBA00022536"/>
    </source>
</evidence>
<dbReference type="PRINTS" id="PR00010">
    <property type="entry name" value="EGFBLOOD"/>
</dbReference>
<gene>
    <name evidence="26" type="primary">F7</name>
</gene>
<keyword evidence="22" id="KW-0720">Serine protease</keyword>
<dbReference type="PRINTS" id="PR00722">
    <property type="entry name" value="CHYMOTRYPSIN"/>
</dbReference>
<dbReference type="AlphaFoldDB" id="A0A8D2KZ90"/>
<evidence type="ECO:0000256" key="6">
    <source>
        <dbReference type="ARBA" id="ARBA00022479"/>
    </source>
</evidence>
<keyword evidence="7" id="KW-0964">Secreted</keyword>
<dbReference type="PROSITE" id="PS00135">
    <property type="entry name" value="TRYPSIN_SER"/>
    <property type="match status" value="1"/>
</dbReference>
<dbReference type="GO" id="GO:0005509">
    <property type="term" value="F:calcium ion binding"/>
    <property type="evidence" value="ECO:0007669"/>
    <property type="project" value="InterPro"/>
</dbReference>
<dbReference type="SMART" id="SM00179">
    <property type="entry name" value="EGF_CA"/>
    <property type="match status" value="1"/>
</dbReference>
<evidence type="ECO:0000256" key="11">
    <source>
        <dbReference type="ARBA" id="ARBA00022729"/>
    </source>
</evidence>
<dbReference type="PROSITE" id="PS51257">
    <property type="entry name" value="PROKAR_LIPOPROTEIN"/>
    <property type="match status" value="1"/>
</dbReference>
<feature type="disulfide bond" evidence="21">
    <location>
        <begin position="128"/>
        <end position="137"/>
    </location>
</feature>
<keyword evidence="16 21" id="KW-1015">Disulfide bond</keyword>
<dbReference type="Gene3D" id="2.10.25.10">
    <property type="entry name" value="Laminin"/>
    <property type="match status" value="2"/>
</dbReference>
<dbReference type="Gene3D" id="4.10.740.10">
    <property type="entry name" value="Coagulation Factor IX"/>
    <property type="match status" value="1"/>
</dbReference>
<evidence type="ECO:0000256" key="3">
    <source>
        <dbReference type="ARBA" id="ARBA00009228"/>
    </source>
</evidence>
<keyword evidence="15" id="KW-0865">Zymogen</keyword>
<dbReference type="OMA" id="RRCFCAE"/>
<dbReference type="FunFam" id="2.40.10.10:FF:000013">
    <property type="entry name" value="Coagulation factor X"/>
    <property type="match status" value="1"/>
</dbReference>
<evidence type="ECO:0000256" key="10">
    <source>
        <dbReference type="ARBA" id="ARBA00022685"/>
    </source>
</evidence>
<evidence type="ECO:0000256" key="15">
    <source>
        <dbReference type="ARBA" id="ARBA00023145"/>
    </source>
</evidence>
<dbReference type="InterPro" id="IPR000294">
    <property type="entry name" value="GLA_domain"/>
</dbReference>
<dbReference type="CDD" id="cd00054">
    <property type="entry name" value="EGF_CA"/>
    <property type="match status" value="1"/>
</dbReference>
<organism evidence="26 27">
    <name type="scientific">Varanus komodoensis</name>
    <name type="common">Komodo dragon</name>
    <dbReference type="NCBI Taxonomy" id="61221"/>
    <lineage>
        <taxon>Eukaryota</taxon>
        <taxon>Metazoa</taxon>
        <taxon>Chordata</taxon>
        <taxon>Craniata</taxon>
        <taxon>Vertebrata</taxon>
        <taxon>Euteleostomi</taxon>
        <taxon>Lepidosauria</taxon>
        <taxon>Squamata</taxon>
        <taxon>Bifurcata</taxon>
        <taxon>Unidentata</taxon>
        <taxon>Episquamata</taxon>
        <taxon>Toxicofera</taxon>
        <taxon>Anguimorpha</taxon>
        <taxon>Paleoanguimorpha</taxon>
        <taxon>Varanoidea</taxon>
        <taxon>Varanidae</taxon>
        <taxon>Varanus</taxon>
    </lineage>
</organism>
<evidence type="ECO:0000256" key="7">
    <source>
        <dbReference type="ARBA" id="ARBA00022525"/>
    </source>
</evidence>
<dbReference type="PRINTS" id="PR00001">
    <property type="entry name" value="GLABLOOD"/>
</dbReference>
<keyword evidence="17" id="KW-0325">Glycoprotein</keyword>
<dbReference type="InterPro" id="IPR050442">
    <property type="entry name" value="Peptidase_S1_coag_factors"/>
</dbReference>
<evidence type="ECO:0000256" key="13">
    <source>
        <dbReference type="ARBA" id="ARBA00022801"/>
    </source>
</evidence>
<evidence type="ECO:0000313" key="26">
    <source>
        <dbReference type="Ensembl" id="ENSVKKP00000014395.1"/>
    </source>
</evidence>
<dbReference type="PROSITE" id="PS00011">
    <property type="entry name" value="GLA_1"/>
    <property type="match status" value="1"/>
</dbReference>
<dbReference type="InterPro" id="IPR000742">
    <property type="entry name" value="EGF"/>
</dbReference>
<evidence type="ECO:0000259" key="24">
    <source>
        <dbReference type="PROSITE" id="PS50240"/>
    </source>
</evidence>
<dbReference type="RefSeq" id="XP_044284615.1">
    <property type="nucleotide sequence ID" value="XM_044428680.1"/>
</dbReference>
<dbReference type="SUPFAM" id="SSF50494">
    <property type="entry name" value="Trypsin-like serine proteases"/>
    <property type="match status" value="1"/>
</dbReference>
<evidence type="ECO:0000313" key="27">
    <source>
        <dbReference type="Proteomes" id="UP000694545"/>
    </source>
</evidence>
<keyword evidence="11" id="KW-0732">Signal</keyword>
<accession>A0A8D2KZ90</accession>
<comment type="function">
    <text evidence="19">Initiates the extrinsic pathway of blood coagulation. Serine protease that circulates in the blood in a zymogen form. Factor VII is converted to factor VIIa by factor Xa, factor XIIa, factor IXa, or thrombin by minor proteolysis. In the presence of tissue factor and calcium ions, factor VIIa then converts factor X to factor Xa by limited proteolysis. Factor VIIa also converts factor IX to factor IXa in the presence of tissue factor and calcium.</text>
</comment>
<dbReference type="PANTHER" id="PTHR24278:SF26">
    <property type="entry name" value="COAGULATION FACTOR VII"/>
    <property type="match status" value="1"/>
</dbReference>
<keyword evidence="12" id="KW-0677">Repeat</keyword>
<dbReference type="InterPro" id="IPR001314">
    <property type="entry name" value="Peptidase_S1A"/>
</dbReference>
<dbReference type="InterPro" id="IPR033116">
    <property type="entry name" value="TRYPSIN_SER"/>
</dbReference>
<dbReference type="EC" id="3.4.21.21" evidence="4"/>
<feature type="domain" description="Peptidase S1" evidence="24">
    <location>
        <begin position="207"/>
        <end position="440"/>
    </location>
</feature>
<dbReference type="InterPro" id="IPR017857">
    <property type="entry name" value="Coagulation_fac-like_Gla_dom"/>
</dbReference>
<dbReference type="Proteomes" id="UP000694545">
    <property type="component" value="Unplaced"/>
</dbReference>
<dbReference type="InterPro" id="IPR000152">
    <property type="entry name" value="EGF-type_Asp/Asn_hydroxyl_site"/>
</dbReference>
<feature type="active site" description="Charge relay system" evidence="20">
    <location>
        <position position="295"/>
    </location>
</feature>
<evidence type="ECO:0000256" key="12">
    <source>
        <dbReference type="ARBA" id="ARBA00022737"/>
    </source>
</evidence>
<dbReference type="PIRSF" id="PIRSF001143">
    <property type="entry name" value="Factor_X"/>
    <property type="match status" value="1"/>
</dbReference>
<evidence type="ECO:0000256" key="19">
    <source>
        <dbReference type="ARBA" id="ARBA00056668"/>
    </source>
</evidence>
<protein>
    <recommendedName>
        <fullName evidence="5">Coagulation factor VII</fullName>
        <ecNumber evidence="4">3.4.21.21</ecNumber>
    </recommendedName>
    <alternativeName>
        <fullName evidence="18">Serum prothrombin conversion accelerator</fullName>
    </alternativeName>
</protein>
<dbReference type="SMART" id="SM00069">
    <property type="entry name" value="GLA"/>
    <property type="match status" value="1"/>
</dbReference>
<feature type="domain" description="Gla" evidence="25">
    <location>
        <begin position="56"/>
        <end position="102"/>
    </location>
</feature>
<evidence type="ECO:0000256" key="21">
    <source>
        <dbReference type="PROSITE-ProRule" id="PRU00076"/>
    </source>
</evidence>
<dbReference type="PROSITE" id="PS50240">
    <property type="entry name" value="TRYPSIN_DOM"/>
    <property type="match status" value="1"/>
</dbReference>
<dbReference type="OrthoDB" id="10004439at2759"/>
<evidence type="ECO:0000256" key="14">
    <source>
        <dbReference type="ARBA" id="ARBA00022837"/>
    </source>
</evidence>
<comment type="caution">
    <text evidence="21">Lacks conserved residue(s) required for the propagation of feature annotation.</text>
</comment>
<dbReference type="PROSITE" id="PS50026">
    <property type="entry name" value="EGF_3"/>
    <property type="match status" value="1"/>
</dbReference>
<dbReference type="InterPro" id="IPR009003">
    <property type="entry name" value="Peptidase_S1_PA"/>
</dbReference>
<feature type="domain" description="EGF-like" evidence="23">
    <location>
        <begin position="102"/>
        <end position="138"/>
    </location>
</feature>
<keyword evidence="6" id="KW-0301">Gamma-carboxyglutamic acid</keyword>
<feature type="active site" description="Charge relay system" evidence="20">
    <location>
        <position position="247"/>
    </location>
</feature>
<dbReference type="CTD" id="2155"/>
<dbReference type="SUPFAM" id="SSF57630">
    <property type="entry name" value="GLA-domain"/>
    <property type="match status" value="1"/>
</dbReference>
<reference evidence="26" key="1">
    <citation type="submission" date="2025-08" db="UniProtKB">
        <authorList>
            <consortium name="Ensembl"/>
        </authorList>
    </citation>
    <scope>IDENTIFICATION</scope>
</reference>
<reference evidence="26" key="2">
    <citation type="submission" date="2025-09" db="UniProtKB">
        <authorList>
            <consortium name="Ensembl"/>
        </authorList>
    </citation>
    <scope>IDENTIFICATION</scope>
</reference>
<dbReference type="SMART" id="SM00020">
    <property type="entry name" value="Tryp_SPc"/>
    <property type="match status" value="1"/>
</dbReference>
<dbReference type="GO" id="GO:0044469">
    <property type="term" value="P:venom-mediated blood coagulation"/>
    <property type="evidence" value="ECO:0007669"/>
    <property type="project" value="UniProtKB-ARBA"/>
</dbReference>
<dbReference type="FunFam" id="2.10.25.10:FF:000420">
    <property type="entry name" value="Coagulation factor VII"/>
    <property type="match status" value="1"/>
</dbReference>
<dbReference type="PROSITE" id="PS00022">
    <property type="entry name" value="EGF_1"/>
    <property type="match status" value="1"/>
</dbReference>
<dbReference type="CDD" id="cd00190">
    <property type="entry name" value="Tryp_SPc"/>
    <property type="match status" value="1"/>
</dbReference>
<dbReference type="InterPro" id="IPR018114">
    <property type="entry name" value="TRYPSIN_HIS"/>
</dbReference>
<dbReference type="Gene3D" id="2.40.10.10">
    <property type="entry name" value="Trypsin-like serine proteases"/>
    <property type="match status" value="2"/>
</dbReference>
<dbReference type="InterPro" id="IPR001881">
    <property type="entry name" value="EGF-like_Ca-bd_dom"/>
</dbReference>
<comment type="similarity">
    <text evidence="3">Belongs to the peptidase S1 family. Snake venom subfamily.</text>
</comment>
<dbReference type="Pfam" id="PF00008">
    <property type="entry name" value="EGF"/>
    <property type="match status" value="1"/>
</dbReference>
<dbReference type="Pfam" id="PF00089">
    <property type="entry name" value="Trypsin"/>
    <property type="match status" value="1"/>
</dbReference>
<keyword evidence="13 22" id="KW-0378">Hydrolase</keyword>
<dbReference type="GeneID" id="123022733"/>